<organism evidence="1 2">
    <name type="scientific">Jatrophihabitans telluris</name>
    <dbReference type="NCBI Taxonomy" id="2038343"/>
    <lineage>
        <taxon>Bacteria</taxon>
        <taxon>Bacillati</taxon>
        <taxon>Actinomycetota</taxon>
        <taxon>Actinomycetes</taxon>
        <taxon>Jatrophihabitantales</taxon>
        <taxon>Jatrophihabitantaceae</taxon>
        <taxon>Jatrophihabitans</taxon>
    </lineage>
</organism>
<dbReference type="PANTHER" id="PTHR42941">
    <property type="entry name" value="SLL1037 PROTEIN"/>
    <property type="match status" value="1"/>
</dbReference>
<dbReference type="InterPro" id="IPR011852">
    <property type="entry name" value="TRAP_TAXI"/>
</dbReference>
<sequence>MTDRRALRRMVTVSAAILVAAGVIIAWSYRASHRLPSPSGTLRISSGAPGGVYATFAEQFATQLHARDGRLRVTLTTSTGSLDNLQRIGAGSADCAVTAADAASLAVHGDGVFSHPVQIGAVSRLYDDYIQLVATDASGINRIDDLRGKRVSTGAANSGVQLIANRVLQLSHVPGSAMRPSSLGLADDVSAMRSGRLDAFFWSGGLPTPSVATLLQSGGVHLVPLTSVATAMSASYPGAYRAATIPTGAYNLKTTVATVAVANFLVCRADLPLATAEFLTATLFGRQSRIAAVVAPLNMLDPRTAIATDPVPLLAGAERWFRSRKN</sequence>
<dbReference type="PANTHER" id="PTHR42941:SF1">
    <property type="entry name" value="SLL1037 PROTEIN"/>
    <property type="match status" value="1"/>
</dbReference>
<evidence type="ECO:0000313" key="1">
    <source>
        <dbReference type="EMBL" id="UQX86742.1"/>
    </source>
</evidence>
<protein>
    <submittedName>
        <fullName evidence="1">TAXI family TRAP transporter solute-binding subunit</fullName>
    </submittedName>
</protein>
<proteinExistence type="predicted"/>
<dbReference type="Proteomes" id="UP001056336">
    <property type="component" value="Chromosome"/>
</dbReference>
<dbReference type="EMBL" id="CP097332">
    <property type="protein sequence ID" value="UQX86742.1"/>
    <property type="molecule type" value="Genomic_DNA"/>
</dbReference>
<dbReference type="Gene3D" id="3.40.190.10">
    <property type="entry name" value="Periplasmic binding protein-like II"/>
    <property type="match status" value="2"/>
</dbReference>
<dbReference type="Pfam" id="PF16868">
    <property type="entry name" value="NMT1_3"/>
    <property type="match status" value="1"/>
</dbReference>
<accession>A0ABY4QUJ0</accession>
<name>A0ABY4QUJ0_9ACTN</name>
<reference evidence="1" key="1">
    <citation type="journal article" date="2018" name="Int. J. Syst. Evol. Microbiol.">
        <title>Jatrophihabitans telluris sp. nov., isolated from sediment soil of lava forest wetlands and the emended description of the genus Jatrophihabitans.</title>
        <authorList>
            <person name="Lee K.C."/>
            <person name="Suh M.K."/>
            <person name="Eom M.K."/>
            <person name="Kim K.K."/>
            <person name="Kim J.S."/>
            <person name="Kim D.S."/>
            <person name="Ko S.H."/>
            <person name="Shin Y.K."/>
            <person name="Lee J.S."/>
        </authorList>
    </citation>
    <scope>NUCLEOTIDE SEQUENCE</scope>
    <source>
        <strain evidence="1">N237</strain>
    </source>
</reference>
<dbReference type="SUPFAM" id="SSF53850">
    <property type="entry name" value="Periplasmic binding protein-like II"/>
    <property type="match status" value="1"/>
</dbReference>
<reference evidence="1" key="2">
    <citation type="submission" date="2022-05" db="EMBL/GenBank/DDBJ databases">
        <authorList>
            <person name="Kim J.-S."/>
            <person name="Lee K."/>
            <person name="Suh M."/>
            <person name="Eom M."/>
            <person name="Kim J.-S."/>
            <person name="Kim D.-S."/>
            <person name="Ko S.-H."/>
            <person name="Shin Y."/>
            <person name="Lee J.-S."/>
        </authorList>
    </citation>
    <scope>NUCLEOTIDE SEQUENCE</scope>
    <source>
        <strain evidence="1">N237</strain>
    </source>
</reference>
<evidence type="ECO:0000313" key="2">
    <source>
        <dbReference type="Proteomes" id="UP001056336"/>
    </source>
</evidence>
<keyword evidence="2" id="KW-1185">Reference proteome</keyword>
<dbReference type="RefSeq" id="WP_249769111.1">
    <property type="nucleotide sequence ID" value="NZ_CP097332.1"/>
</dbReference>
<gene>
    <name evidence="1" type="ORF">M6D93_10515</name>
</gene>
<dbReference type="NCBIfam" id="TIGR02122">
    <property type="entry name" value="TRAP_TAXI"/>
    <property type="match status" value="1"/>
</dbReference>